<dbReference type="NCBIfam" id="TIGR02451">
    <property type="entry name" value="anti_sig_ChrR"/>
    <property type="match status" value="1"/>
</dbReference>
<evidence type="ECO:0000313" key="3">
    <source>
        <dbReference type="Proteomes" id="UP000765845"/>
    </source>
</evidence>
<dbReference type="Pfam" id="PF12973">
    <property type="entry name" value="Cupin_7"/>
    <property type="match status" value="1"/>
</dbReference>
<sequence length="221" mass="23799">MMSKIVHHPTDETLYSYAAGSLPAAMALVVGCHLQNCQRCKGELARAESVGGELMASLEAKPLGNDRREAVLAMLDEPSPEPVRPVVAAPVAETAGEIPPMLSKLLPAERYDDLPWKTIVPGMKQLKIACDEGDAFLLRIAAGKKMPVHSHRGNELTLILRGGYSDALGKFNAGDFADLDGSVEHQPIADDDEDCICLAGMDAPLAFRGIIARMLQPFIRI</sequence>
<protein>
    <submittedName>
        <fullName evidence="2">Transcriptional regulator</fullName>
    </submittedName>
</protein>
<dbReference type="EMBL" id="JAAWWK010000001">
    <property type="protein sequence ID" value="NKI16199.1"/>
    <property type="molecule type" value="Genomic_DNA"/>
</dbReference>
<comment type="caution">
    <text evidence="2">The sequence shown here is derived from an EMBL/GenBank/DDBJ whole genome shotgun (WGS) entry which is preliminary data.</text>
</comment>
<gene>
    <name evidence="2" type="ORF">HCU74_02080</name>
</gene>
<evidence type="ECO:0000259" key="1">
    <source>
        <dbReference type="Pfam" id="PF12973"/>
    </source>
</evidence>
<dbReference type="Gene3D" id="1.10.10.1320">
    <property type="entry name" value="Anti-sigma factor, zinc-finger domain"/>
    <property type="match status" value="1"/>
</dbReference>
<dbReference type="InterPro" id="IPR025979">
    <property type="entry name" value="ChrR-like_cupin_dom"/>
</dbReference>
<dbReference type="InterPro" id="IPR041916">
    <property type="entry name" value="Anti_sigma_zinc_sf"/>
</dbReference>
<dbReference type="Gene3D" id="2.60.120.10">
    <property type="entry name" value="Jelly Rolls"/>
    <property type="match status" value="1"/>
</dbReference>
<dbReference type="InterPro" id="IPR011051">
    <property type="entry name" value="RmlC_Cupin_sf"/>
</dbReference>
<proteinExistence type="predicted"/>
<evidence type="ECO:0000313" key="2">
    <source>
        <dbReference type="EMBL" id="NKI16199.1"/>
    </source>
</evidence>
<dbReference type="InterPro" id="IPR012807">
    <property type="entry name" value="Anti-sigma_ChrR"/>
</dbReference>
<accession>A0ABX1GAK9</accession>
<dbReference type="Proteomes" id="UP000765845">
    <property type="component" value="Unassembled WGS sequence"/>
</dbReference>
<dbReference type="RefSeq" id="WP_168448731.1">
    <property type="nucleotide sequence ID" value="NZ_JAAWWK010000001.1"/>
</dbReference>
<feature type="domain" description="ChrR-like cupin" evidence="1">
    <location>
        <begin position="111"/>
        <end position="199"/>
    </location>
</feature>
<reference evidence="2 3" key="1">
    <citation type="submission" date="2020-04" db="EMBL/GenBank/DDBJ databases">
        <authorList>
            <person name="Yoon J."/>
        </authorList>
    </citation>
    <scope>NUCLEOTIDE SEQUENCE [LARGE SCALE GENOMIC DNA]</scope>
    <source>
        <strain evidence="2 3">KMU-166</strain>
    </source>
</reference>
<dbReference type="PROSITE" id="PS51257">
    <property type="entry name" value="PROKAR_LIPOPROTEIN"/>
    <property type="match status" value="1"/>
</dbReference>
<dbReference type="InterPro" id="IPR014710">
    <property type="entry name" value="RmlC-like_jellyroll"/>
</dbReference>
<name>A0ABX1GAK9_9GAMM</name>
<dbReference type="SUPFAM" id="SSF51182">
    <property type="entry name" value="RmlC-like cupins"/>
    <property type="match status" value="1"/>
</dbReference>
<dbReference type="CDD" id="cd20301">
    <property type="entry name" value="cupin_ChrR"/>
    <property type="match status" value="1"/>
</dbReference>
<organism evidence="2 3">
    <name type="scientific">Spongiibacter thalassae</name>
    <dbReference type="NCBI Taxonomy" id="2721624"/>
    <lineage>
        <taxon>Bacteria</taxon>
        <taxon>Pseudomonadati</taxon>
        <taxon>Pseudomonadota</taxon>
        <taxon>Gammaproteobacteria</taxon>
        <taxon>Cellvibrionales</taxon>
        <taxon>Spongiibacteraceae</taxon>
        <taxon>Spongiibacter</taxon>
    </lineage>
</organism>
<keyword evidence="3" id="KW-1185">Reference proteome</keyword>